<organism evidence="1 2">
    <name type="scientific">Ectocarpus siliculosus</name>
    <name type="common">Brown alga</name>
    <name type="synonym">Conferva siliculosa</name>
    <dbReference type="NCBI Taxonomy" id="2880"/>
    <lineage>
        <taxon>Eukaryota</taxon>
        <taxon>Sar</taxon>
        <taxon>Stramenopiles</taxon>
        <taxon>Ochrophyta</taxon>
        <taxon>PX clade</taxon>
        <taxon>Phaeophyceae</taxon>
        <taxon>Ectocarpales</taxon>
        <taxon>Ectocarpaceae</taxon>
        <taxon>Ectocarpus</taxon>
    </lineage>
</organism>
<keyword evidence="2" id="KW-1185">Reference proteome</keyword>
<accession>D8LT55</accession>
<dbReference type="PANTHER" id="PTHR35213:SF3">
    <property type="entry name" value="MYB-LIKE DOMAIN-CONTAINING PROTEIN"/>
    <property type="match status" value="1"/>
</dbReference>
<dbReference type="InParanoid" id="D8LT55"/>
<sequence>MESEQEPKRRGRWIVEEEDFARACINAFSSGMLAEVEDGTTLRAFLASRLHCQPMRGV</sequence>
<dbReference type="PANTHER" id="PTHR35213">
    <property type="entry name" value="RING-TYPE DOMAIN-CONTAINING PROTEIN-RELATED"/>
    <property type="match status" value="1"/>
</dbReference>
<dbReference type="OrthoDB" id="206902at2759"/>
<dbReference type="Proteomes" id="UP000002630">
    <property type="component" value="Linkage Group LG06"/>
</dbReference>
<reference evidence="1 2" key="1">
    <citation type="journal article" date="2010" name="Nature">
        <title>The Ectocarpus genome and the independent evolution of multicellularity in brown algae.</title>
        <authorList>
            <person name="Cock J.M."/>
            <person name="Sterck L."/>
            <person name="Rouze P."/>
            <person name="Scornet D."/>
            <person name="Allen A.E."/>
            <person name="Amoutzias G."/>
            <person name="Anthouard V."/>
            <person name="Artiguenave F."/>
            <person name="Aury J.M."/>
            <person name="Badger J.H."/>
            <person name="Beszteri B."/>
            <person name="Billiau K."/>
            <person name="Bonnet E."/>
            <person name="Bothwell J.H."/>
            <person name="Bowler C."/>
            <person name="Boyen C."/>
            <person name="Brownlee C."/>
            <person name="Carrano C.J."/>
            <person name="Charrier B."/>
            <person name="Cho G.Y."/>
            <person name="Coelho S.M."/>
            <person name="Collen J."/>
            <person name="Corre E."/>
            <person name="Da Silva C."/>
            <person name="Delage L."/>
            <person name="Delaroque N."/>
            <person name="Dittami S.M."/>
            <person name="Doulbeau S."/>
            <person name="Elias M."/>
            <person name="Farnham G."/>
            <person name="Gachon C.M."/>
            <person name="Gschloessl B."/>
            <person name="Heesch S."/>
            <person name="Jabbari K."/>
            <person name="Jubin C."/>
            <person name="Kawai H."/>
            <person name="Kimura K."/>
            <person name="Kloareg B."/>
            <person name="Kupper F.C."/>
            <person name="Lang D."/>
            <person name="Le Bail A."/>
            <person name="Leblanc C."/>
            <person name="Lerouge P."/>
            <person name="Lohr M."/>
            <person name="Lopez P.J."/>
            <person name="Martens C."/>
            <person name="Maumus F."/>
            <person name="Michel G."/>
            <person name="Miranda-Saavedra D."/>
            <person name="Morales J."/>
            <person name="Moreau H."/>
            <person name="Motomura T."/>
            <person name="Nagasato C."/>
            <person name="Napoli C.A."/>
            <person name="Nelson D.R."/>
            <person name="Nyvall-Collen P."/>
            <person name="Peters A.F."/>
            <person name="Pommier C."/>
            <person name="Potin P."/>
            <person name="Poulain J."/>
            <person name="Quesneville H."/>
            <person name="Read B."/>
            <person name="Rensing S.A."/>
            <person name="Ritter A."/>
            <person name="Rousvoal S."/>
            <person name="Samanta M."/>
            <person name="Samson G."/>
            <person name="Schroeder D.C."/>
            <person name="Segurens B."/>
            <person name="Strittmatter M."/>
            <person name="Tonon T."/>
            <person name="Tregear J.W."/>
            <person name="Valentin K."/>
            <person name="von Dassow P."/>
            <person name="Yamagishi T."/>
            <person name="Van de Peer Y."/>
            <person name="Wincker P."/>
        </authorList>
    </citation>
    <scope>NUCLEOTIDE SEQUENCE [LARGE SCALE GENOMIC DNA]</scope>
    <source>
        <strain evidence="2">Ec32 / CCAP1310/4</strain>
    </source>
</reference>
<evidence type="ECO:0000313" key="2">
    <source>
        <dbReference type="Proteomes" id="UP000002630"/>
    </source>
</evidence>
<name>D8LT55_ECTSI</name>
<gene>
    <name evidence="1" type="ORF">Esi_0078_0069</name>
</gene>
<protein>
    <submittedName>
        <fullName evidence="1">Uncharacterized protein</fullName>
    </submittedName>
</protein>
<dbReference type="EMBL" id="FN649731">
    <property type="protein sequence ID" value="CBN75329.1"/>
    <property type="molecule type" value="Genomic_DNA"/>
</dbReference>
<dbReference type="AlphaFoldDB" id="D8LT55"/>
<dbReference type="EMBL" id="FN649014">
    <property type="protein sequence ID" value="CBN75329.1"/>
    <property type="molecule type" value="Genomic_DNA"/>
</dbReference>
<evidence type="ECO:0000313" key="1">
    <source>
        <dbReference type="EMBL" id="CBN75329.1"/>
    </source>
</evidence>
<proteinExistence type="predicted"/>